<reference evidence="1" key="1">
    <citation type="journal article" date="2019" name="bioRxiv">
        <title>The Genome of the Zebra Mussel, Dreissena polymorpha: A Resource for Invasive Species Research.</title>
        <authorList>
            <person name="McCartney M.A."/>
            <person name="Auch B."/>
            <person name="Kono T."/>
            <person name="Mallez S."/>
            <person name="Zhang Y."/>
            <person name="Obille A."/>
            <person name="Becker A."/>
            <person name="Abrahante J.E."/>
            <person name="Garbe J."/>
            <person name="Badalamenti J.P."/>
            <person name="Herman A."/>
            <person name="Mangelson H."/>
            <person name="Liachko I."/>
            <person name="Sullivan S."/>
            <person name="Sone E.D."/>
            <person name="Koren S."/>
            <person name="Silverstein K.A.T."/>
            <person name="Beckman K.B."/>
            <person name="Gohl D.M."/>
        </authorList>
    </citation>
    <scope>NUCLEOTIDE SEQUENCE</scope>
    <source>
        <strain evidence="1">Duluth1</strain>
        <tissue evidence="1">Whole animal</tissue>
    </source>
</reference>
<comment type="caution">
    <text evidence="1">The sequence shown here is derived from an EMBL/GenBank/DDBJ whole genome shotgun (WGS) entry which is preliminary data.</text>
</comment>
<accession>A0A9D4N4B2</accession>
<name>A0A9D4N4B2_DREPO</name>
<dbReference type="EMBL" id="JAIWYP010000001">
    <property type="protein sequence ID" value="KAH3886482.1"/>
    <property type="molecule type" value="Genomic_DNA"/>
</dbReference>
<dbReference type="Proteomes" id="UP000828390">
    <property type="component" value="Unassembled WGS sequence"/>
</dbReference>
<dbReference type="AlphaFoldDB" id="A0A9D4N4B2"/>
<evidence type="ECO:0000313" key="2">
    <source>
        <dbReference type="Proteomes" id="UP000828390"/>
    </source>
</evidence>
<organism evidence="1 2">
    <name type="scientific">Dreissena polymorpha</name>
    <name type="common">Zebra mussel</name>
    <name type="synonym">Mytilus polymorpha</name>
    <dbReference type="NCBI Taxonomy" id="45954"/>
    <lineage>
        <taxon>Eukaryota</taxon>
        <taxon>Metazoa</taxon>
        <taxon>Spiralia</taxon>
        <taxon>Lophotrochozoa</taxon>
        <taxon>Mollusca</taxon>
        <taxon>Bivalvia</taxon>
        <taxon>Autobranchia</taxon>
        <taxon>Heteroconchia</taxon>
        <taxon>Euheterodonta</taxon>
        <taxon>Imparidentia</taxon>
        <taxon>Neoheterodontei</taxon>
        <taxon>Myida</taxon>
        <taxon>Dreissenoidea</taxon>
        <taxon>Dreissenidae</taxon>
        <taxon>Dreissena</taxon>
    </lineage>
</organism>
<keyword evidence="2" id="KW-1185">Reference proteome</keyword>
<gene>
    <name evidence="1" type="ORF">DPMN_010492</name>
</gene>
<protein>
    <submittedName>
        <fullName evidence="1">Uncharacterized protein</fullName>
    </submittedName>
</protein>
<sequence length="51" mass="5888">MDKLQRYSVDVHDFLDTHRVTVVATLTTGNPRNSAREAQSFEQIVFHFIVP</sequence>
<reference evidence="1" key="2">
    <citation type="submission" date="2020-11" db="EMBL/GenBank/DDBJ databases">
        <authorList>
            <person name="McCartney M.A."/>
            <person name="Auch B."/>
            <person name="Kono T."/>
            <person name="Mallez S."/>
            <person name="Becker A."/>
            <person name="Gohl D.M."/>
            <person name="Silverstein K.A.T."/>
            <person name="Koren S."/>
            <person name="Bechman K.B."/>
            <person name="Herman A."/>
            <person name="Abrahante J.E."/>
            <person name="Garbe J."/>
        </authorList>
    </citation>
    <scope>NUCLEOTIDE SEQUENCE</scope>
    <source>
        <strain evidence="1">Duluth1</strain>
        <tissue evidence="1">Whole animal</tissue>
    </source>
</reference>
<proteinExistence type="predicted"/>
<evidence type="ECO:0000313" key="1">
    <source>
        <dbReference type="EMBL" id="KAH3886482.1"/>
    </source>
</evidence>